<sequence>MSLQPRTALLLQKELYKIEKSIMPVGPIETPWEGGIFSVELLFSQNYDEIPPEVIFTSVPFHPNIDVYTGKPCLDYLDDPYLWQPEFSITSLLLQLQFLLSNPILLNPINAVAADVCLNSPRLYEQLIKDSVVASRRIHAGLPVFEKTWEEKPAISKKVALSLPNSASTSGAKKLAGENLTLENNKNKIKTTKTSFENYYQNWKNLATSIPTSNNKPLVLSHIITKPKKLFCFGNEPLDEVEMQEILQKQHHLYFGKFPYINNTELVKRTSVKLTNMKRDLAMFSKLEVQLDQVKQLTITDNSQEQIHTDIEKEKEVETNIAIKIPMNATQKENQDFEENKFVTDLTVDRFEKLVSDAVDDHFKSNTSKKEDNLIEPSSTAPTNEKQVLNDLDIHLDGEMEDLVEWSSKLNETNIINI</sequence>
<organism evidence="5 6">
    <name type="scientific">Clydaea vesicula</name>
    <dbReference type="NCBI Taxonomy" id="447962"/>
    <lineage>
        <taxon>Eukaryota</taxon>
        <taxon>Fungi</taxon>
        <taxon>Fungi incertae sedis</taxon>
        <taxon>Chytridiomycota</taxon>
        <taxon>Chytridiomycota incertae sedis</taxon>
        <taxon>Chytridiomycetes</taxon>
        <taxon>Lobulomycetales</taxon>
        <taxon>Lobulomycetaceae</taxon>
        <taxon>Clydaea</taxon>
    </lineage>
</organism>
<dbReference type="PROSITE" id="PS50127">
    <property type="entry name" value="UBC_2"/>
    <property type="match status" value="1"/>
</dbReference>
<protein>
    <submittedName>
        <fullName evidence="5">Ubiquitin-conjugating enzyme E2 U</fullName>
    </submittedName>
</protein>
<dbReference type="SMART" id="SM00212">
    <property type="entry name" value="UBCc"/>
    <property type="match status" value="1"/>
</dbReference>
<reference evidence="5" key="1">
    <citation type="submission" date="2020-05" db="EMBL/GenBank/DDBJ databases">
        <title>Phylogenomic resolution of chytrid fungi.</title>
        <authorList>
            <person name="Stajich J.E."/>
            <person name="Amses K."/>
            <person name="Simmons R."/>
            <person name="Seto K."/>
            <person name="Myers J."/>
            <person name="Bonds A."/>
            <person name="Quandt C.A."/>
            <person name="Barry K."/>
            <person name="Liu P."/>
            <person name="Grigoriev I."/>
            <person name="Longcore J.E."/>
            <person name="James T.Y."/>
        </authorList>
    </citation>
    <scope>NUCLEOTIDE SEQUENCE</scope>
    <source>
        <strain evidence="5">JEL0476</strain>
    </source>
</reference>
<feature type="active site" description="Glycyl thioester intermediate" evidence="3">
    <location>
        <position position="73"/>
    </location>
</feature>
<evidence type="ECO:0000313" key="5">
    <source>
        <dbReference type="EMBL" id="KAJ3223074.1"/>
    </source>
</evidence>
<name>A0AAD5U3D7_9FUNG</name>
<dbReference type="InterPro" id="IPR050113">
    <property type="entry name" value="Ub_conjugating_enzyme"/>
</dbReference>
<dbReference type="Gene3D" id="3.10.110.10">
    <property type="entry name" value="Ubiquitin Conjugating Enzyme"/>
    <property type="match status" value="1"/>
</dbReference>
<keyword evidence="6" id="KW-1185">Reference proteome</keyword>
<dbReference type="AlphaFoldDB" id="A0AAD5U3D7"/>
<dbReference type="InterPro" id="IPR016135">
    <property type="entry name" value="UBQ-conjugating_enzyme/RWD"/>
</dbReference>
<proteinExistence type="predicted"/>
<dbReference type="PANTHER" id="PTHR24067">
    <property type="entry name" value="UBIQUITIN-CONJUGATING ENZYME E2"/>
    <property type="match status" value="1"/>
</dbReference>
<gene>
    <name evidence="5" type="primary">UBE2U</name>
    <name evidence="5" type="ORF">HK099_001555</name>
</gene>
<dbReference type="EMBL" id="JADGJW010000145">
    <property type="protein sequence ID" value="KAJ3223074.1"/>
    <property type="molecule type" value="Genomic_DNA"/>
</dbReference>
<evidence type="ECO:0000259" key="4">
    <source>
        <dbReference type="PROSITE" id="PS50127"/>
    </source>
</evidence>
<dbReference type="GO" id="GO:0016740">
    <property type="term" value="F:transferase activity"/>
    <property type="evidence" value="ECO:0007669"/>
    <property type="project" value="UniProtKB-KW"/>
</dbReference>
<dbReference type="InterPro" id="IPR023313">
    <property type="entry name" value="UBQ-conjugating_AS"/>
</dbReference>
<comment type="caution">
    <text evidence="5">The sequence shown here is derived from an EMBL/GenBank/DDBJ whole genome shotgun (WGS) entry which is preliminary data.</text>
</comment>
<dbReference type="PROSITE" id="PS00183">
    <property type="entry name" value="UBC_1"/>
    <property type="match status" value="1"/>
</dbReference>
<dbReference type="SUPFAM" id="SSF54495">
    <property type="entry name" value="UBC-like"/>
    <property type="match status" value="1"/>
</dbReference>
<dbReference type="Pfam" id="PF00179">
    <property type="entry name" value="UQ_con"/>
    <property type="match status" value="1"/>
</dbReference>
<evidence type="ECO:0000256" key="1">
    <source>
        <dbReference type="ARBA" id="ARBA00022679"/>
    </source>
</evidence>
<accession>A0AAD5U3D7</accession>
<feature type="domain" description="UBC core" evidence="4">
    <location>
        <begin position="1"/>
        <end position="137"/>
    </location>
</feature>
<keyword evidence="1" id="KW-0808">Transferase</keyword>
<evidence type="ECO:0000256" key="2">
    <source>
        <dbReference type="ARBA" id="ARBA00022786"/>
    </source>
</evidence>
<dbReference type="InterPro" id="IPR000608">
    <property type="entry name" value="UBC"/>
</dbReference>
<dbReference type="Proteomes" id="UP001211065">
    <property type="component" value="Unassembled WGS sequence"/>
</dbReference>
<evidence type="ECO:0000313" key="6">
    <source>
        <dbReference type="Proteomes" id="UP001211065"/>
    </source>
</evidence>
<keyword evidence="2" id="KW-0833">Ubl conjugation pathway</keyword>
<evidence type="ECO:0000256" key="3">
    <source>
        <dbReference type="PROSITE-ProRule" id="PRU10133"/>
    </source>
</evidence>